<evidence type="ECO:0000256" key="2">
    <source>
        <dbReference type="ARBA" id="ARBA00023002"/>
    </source>
</evidence>
<comment type="caution">
    <text evidence="5">The sequence shown here is derived from an EMBL/GenBank/DDBJ whole genome shotgun (WGS) entry which is preliminary data.</text>
</comment>
<dbReference type="RefSeq" id="WP_134554499.1">
    <property type="nucleotide sequence ID" value="NZ_SOHK01000007.1"/>
</dbReference>
<gene>
    <name evidence="5" type="ORF">E3T47_03945</name>
</gene>
<dbReference type="PROSITE" id="PS00061">
    <property type="entry name" value="ADH_SHORT"/>
    <property type="match status" value="1"/>
</dbReference>
<dbReference type="GO" id="GO:0016491">
    <property type="term" value="F:oxidoreductase activity"/>
    <property type="evidence" value="ECO:0007669"/>
    <property type="project" value="UniProtKB-KW"/>
</dbReference>
<dbReference type="Proteomes" id="UP000298154">
    <property type="component" value="Unassembled WGS sequence"/>
</dbReference>
<keyword evidence="6" id="KW-1185">Reference proteome</keyword>
<dbReference type="InterPro" id="IPR036291">
    <property type="entry name" value="NAD(P)-bd_dom_sf"/>
</dbReference>
<evidence type="ECO:0000256" key="3">
    <source>
        <dbReference type="RuleBase" id="RU000363"/>
    </source>
</evidence>
<dbReference type="FunFam" id="3.40.50.720:FF:000084">
    <property type="entry name" value="Short-chain dehydrogenase reductase"/>
    <property type="match status" value="1"/>
</dbReference>
<evidence type="ECO:0000313" key="5">
    <source>
        <dbReference type="EMBL" id="TFD67777.1"/>
    </source>
</evidence>
<dbReference type="GO" id="GO:0016020">
    <property type="term" value="C:membrane"/>
    <property type="evidence" value="ECO:0007669"/>
    <property type="project" value="TreeGrafter"/>
</dbReference>
<dbReference type="EMBL" id="SOHK01000007">
    <property type="protein sequence ID" value="TFD67777.1"/>
    <property type="molecule type" value="Genomic_DNA"/>
</dbReference>
<organism evidence="5 6">
    <name type="scientific">Cryobacterium ruanii</name>
    <dbReference type="NCBI Taxonomy" id="1259197"/>
    <lineage>
        <taxon>Bacteria</taxon>
        <taxon>Bacillati</taxon>
        <taxon>Actinomycetota</taxon>
        <taxon>Actinomycetes</taxon>
        <taxon>Micrococcales</taxon>
        <taxon>Microbacteriaceae</taxon>
        <taxon>Cryobacterium</taxon>
    </lineage>
</organism>
<dbReference type="SUPFAM" id="SSF51735">
    <property type="entry name" value="NAD(P)-binding Rossmann-fold domains"/>
    <property type="match status" value="1"/>
</dbReference>
<dbReference type="InterPro" id="IPR020904">
    <property type="entry name" value="Sc_DH/Rdtase_CS"/>
</dbReference>
<dbReference type="Gene3D" id="3.40.50.720">
    <property type="entry name" value="NAD(P)-binding Rossmann-like Domain"/>
    <property type="match status" value="1"/>
</dbReference>
<protein>
    <submittedName>
        <fullName evidence="5">SDR family oxidoreductase</fullName>
    </submittedName>
</protein>
<dbReference type="CDD" id="cd05233">
    <property type="entry name" value="SDR_c"/>
    <property type="match status" value="1"/>
</dbReference>
<dbReference type="InterPro" id="IPR057326">
    <property type="entry name" value="KR_dom"/>
</dbReference>
<dbReference type="PANTHER" id="PTHR44196">
    <property type="entry name" value="DEHYDROGENASE/REDUCTASE SDR FAMILY MEMBER 7B"/>
    <property type="match status" value="1"/>
</dbReference>
<accession>A0A4R9APX6</accession>
<evidence type="ECO:0000313" key="6">
    <source>
        <dbReference type="Proteomes" id="UP000298154"/>
    </source>
</evidence>
<dbReference type="SMART" id="SM00822">
    <property type="entry name" value="PKS_KR"/>
    <property type="match status" value="1"/>
</dbReference>
<evidence type="ECO:0000259" key="4">
    <source>
        <dbReference type="SMART" id="SM00822"/>
    </source>
</evidence>
<dbReference type="AlphaFoldDB" id="A0A4R9APX6"/>
<dbReference type="OrthoDB" id="4150292at2"/>
<dbReference type="InterPro" id="IPR002347">
    <property type="entry name" value="SDR_fam"/>
</dbReference>
<sequence>MSRCHGRSTGPRPLSGQVAVVTGGSSGLGRATAIALAVAGARVAVLGRSHADLQVTLNQISDIVESVGPVALAVPVDLADADALTQAVHTARKQLGPIDILVNAAGTDVPGSIEELDAAGWDRVLNVNLRAVFLLSKEVFPDMRARGGGTIINVGSVAGRRGWANASAYCASKFALTGLTQATAAEGRPHRIRACLLYPGAMDTSWGAWSPEDRDSASGDVATAESMPPDHVAQLITWIAQSPPDMVLNEVTVTPLFESGWP</sequence>
<dbReference type="PRINTS" id="PR00080">
    <property type="entry name" value="SDRFAMILY"/>
</dbReference>
<keyword evidence="2" id="KW-0560">Oxidoreductase</keyword>
<feature type="domain" description="Ketoreductase" evidence="4">
    <location>
        <begin position="17"/>
        <end position="195"/>
    </location>
</feature>
<dbReference type="PANTHER" id="PTHR44196:SF1">
    <property type="entry name" value="DEHYDROGENASE_REDUCTASE SDR FAMILY MEMBER 7B"/>
    <property type="match status" value="1"/>
</dbReference>
<comment type="similarity">
    <text evidence="1 3">Belongs to the short-chain dehydrogenases/reductases (SDR) family.</text>
</comment>
<dbReference type="PRINTS" id="PR00081">
    <property type="entry name" value="GDHRDH"/>
</dbReference>
<name>A0A4R9APX6_9MICO</name>
<dbReference type="Pfam" id="PF00106">
    <property type="entry name" value="adh_short"/>
    <property type="match status" value="1"/>
</dbReference>
<proteinExistence type="inferred from homology"/>
<evidence type="ECO:0000256" key="1">
    <source>
        <dbReference type="ARBA" id="ARBA00006484"/>
    </source>
</evidence>
<reference evidence="5 6" key="1">
    <citation type="submission" date="2019-03" db="EMBL/GenBank/DDBJ databases">
        <title>Genomics of glacier-inhabiting Cryobacterium strains.</title>
        <authorList>
            <person name="Liu Q."/>
            <person name="Xin Y.-H."/>
        </authorList>
    </citation>
    <scope>NUCLEOTIDE SEQUENCE [LARGE SCALE GENOMIC DNA]</scope>
    <source>
        <strain evidence="5 6">Sr36</strain>
    </source>
</reference>